<dbReference type="AlphaFoldDB" id="A6DSR6"/>
<dbReference type="CDD" id="cd00483">
    <property type="entry name" value="HPPK"/>
    <property type="match status" value="1"/>
</dbReference>
<evidence type="ECO:0000313" key="14">
    <source>
        <dbReference type="EMBL" id="EDM25319.1"/>
    </source>
</evidence>
<dbReference type="GO" id="GO:0046654">
    <property type="term" value="P:tetrahydrofolate biosynthetic process"/>
    <property type="evidence" value="ECO:0007669"/>
    <property type="project" value="UniProtKB-UniPathway"/>
</dbReference>
<organism evidence="14 15">
    <name type="scientific">Lentisphaera araneosa HTCC2155</name>
    <dbReference type="NCBI Taxonomy" id="313628"/>
    <lineage>
        <taxon>Bacteria</taxon>
        <taxon>Pseudomonadati</taxon>
        <taxon>Lentisphaerota</taxon>
        <taxon>Lentisphaeria</taxon>
        <taxon>Lentisphaerales</taxon>
        <taxon>Lentisphaeraceae</taxon>
        <taxon>Lentisphaera</taxon>
    </lineage>
</organism>
<dbReference type="GO" id="GO:0003848">
    <property type="term" value="F:2-amino-4-hydroxy-6-hydroxymethyldihydropteridine diphosphokinase activity"/>
    <property type="evidence" value="ECO:0007669"/>
    <property type="project" value="UniProtKB-EC"/>
</dbReference>
<evidence type="ECO:0000256" key="10">
    <source>
        <dbReference type="ARBA" id="ARBA00029409"/>
    </source>
</evidence>
<dbReference type="Gene3D" id="3.30.70.560">
    <property type="entry name" value="7,8-Dihydro-6-hydroxymethylpterin-pyrophosphokinase HPPK"/>
    <property type="match status" value="1"/>
</dbReference>
<sequence>MTAYIDLSDMAVIKLLKRTAEFILEDDYFRFFTMKKKVAIALGSNLGDRKGYFDFALKRLAEEGLEDLRMAQILESEPVDCPENSDVYLNSVAVACWSGEALDLLRLCLKIEKEAGRERSGLVNESRFLDLDVLLIEDENYDMSELIVPHPRMCERDFVLGPLAELEPDWIIPGSDKKVSEVLEGLER</sequence>
<dbReference type="Proteomes" id="UP000004947">
    <property type="component" value="Unassembled WGS sequence"/>
</dbReference>
<dbReference type="STRING" id="313628.LNTAR_03539"/>
<evidence type="ECO:0000256" key="8">
    <source>
        <dbReference type="ARBA" id="ARBA00022840"/>
    </source>
</evidence>
<keyword evidence="6" id="KW-0547">Nucleotide-binding</keyword>
<feature type="domain" description="7,8-dihydro-6-hydroxymethylpterin-pyrophosphokinase" evidence="13">
    <location>
        <begin position="40"/>
        <end position="168"/>
    </location>
</feature>
<reference evidence="14 15" key="1">
    <citation type="journal article" date="2010" name="J. Bacteriol.">
        <title>Genome sequence of Lentisphaera araneosa HTCC2155T, the type species of the order Lentisphaerales in the phylum Lentisphaerae.</title>
        <authorList>
            <person name="Thrash J.C."/>
            <person name="Cho J.C."/>
            <person name="Vergin K.L."/>
            <person name="Morris R.M."/>
            <person name="Giovannoni S.J."/>
        </authorList>
    </citation>
    <scope>NUCLEOTIDE SEQUENCE [LARGE SCALE GENOMIC DNA]</scope>
    <source>
        <strain evidence="14 15">HTCC2155</strain>
    </source>
</reference>
<dbReference type="EMBL" id="ABCK01000032">
    <property type="protein sequence ID" value="EDM25319.1"/>
    <property type="molecule type" value="Genomic_DNA"/>
</dbReference>
<evidence type="ECO:0000259" key="13">
    <source>
        <dbReference type="Pfam" id="PF01288"/>
    </source>
</evidence>
<dbReference type="GO" id="GO:0046656">
    <property type="term" value="P:folic acid biosynthetic process"/>
    <property type="evidence" value="ECO:0007669"/>
    <property type="project" value="UniProtKB-KW"/>
</dbReference>
<accession>A6DSR6</accession>
<keyword evidence="9" id="KW-0289">Folate biosynthesis</keyword>
<evidence type="ECO:0000256" key="5">
    <source>
        <dbReference type="ARBA" id="ARBA00022679"/>
    </source>
</evidence>
<evidence type="ECO:0000256" key="12">
    <source>
        <dbReference type="ARBA" id="ARBA00033413"/>
    </source>
</evidence>
<dbReference type="InterPro" id="IPR000550">
    <property type="entry name" value="Hppk"/>
</dbReference>
<evidence type="ECO:0000256" key="4">
    <source>
        <dbReference type="ARBA" id="ARBA00016218"/>
    </source>
</evidence>
<dbReference type="NCBIfam" id="TIGR01498">
    <property type="entry name" value="folK"/>
    <property type="match status" value="1"/>
</dbReference>
<keyword evidence="5" id="KW-0808">Transferase</keyword>
<name>A6DSR6_9BACT</name>
<comment type="caution">
    <text evidence="14">The sequence shown here is derived from an EMBL/GenBank/DDBJ whole genome shotgun (WGS) entry which is preliminary data.</text>
</comment>
<dbReference type="eggNOG" id="COG0801">
    <property type="taxonomic scope" value="Bacteria"/>
</dbReference>
<dbReference type="PANTHER" id="PTHR43071:SF1">
    <property type="entry name" value="2-AMINO-4-HYDROXY-6-HYDROXYMETHYLDIHYDROPTERIDINE PYROPHOSPHOKINASE"/>
    <property type="match status" value="1"/>
</dbReference>
<evidence type="ECO:0000256" key="2">
    <source>
        <dbReference type="ARBA" id="ARBA00005810"/>
    </source>
</evidence>
<comment type="function">
    <text evidence="10">Catalyzes the transfer of pyrophosphate from adenosine triphosphate (ATP) to 6-hydroxymethyl-7,8-dihydropterin, an enzymatic step in folate biosynthesis pathway.</text>
</comment>
<dbReference type="InterPro" id="IPR035907">
    <property type="entry name" value="Hppk_sf"/>
</dbReference>
<protein>
    <recommendedName>
        <fullName evidence="4">2-amino-4-hydroxy-6-hydroxymethyldihydropteridine pyrophosphokinase</fullName>
        <ecNumber evidence="3">2.7.6.3</ecNumber>
    </recommendedName>
    <alternativeName>
        <fullName evidence="11">6-hydroxymethyl-7,8-dihydropterin pyrophosphokinase</fullName>
    </alternativeName>
    <alternativeName>
        <fullName evidence="12">7,8-dihydro-6-hydroxymethylpterin-pyrophosphokinase</fullName>
    </alternativeName>
</protein>
<evidence type="ECO:0000256" key="7">
    <source>
        <dbReference type="ARBA" id="ARBA00022777"/>
    </source>
</evidence>
<keyword evidence="15" id="KW-1185">Reference proteome</keyword>
<dbReference type="PANTHER" id="PTHR43071">
    <property type="entry name" value="2-AMINO-4-HYDROXY-6-HYDROXYMETHYLDIHYDROPTERIDINE PYROPHOSPHOKINASE"/>
    <property type="match status" value="1"/>
</dbReference>
<dbReference type="GO" id="GO:0016301">
    <property type="term" value="F:kinase activity"/>
    <property type="evidence" value="ECO:0007669"/>
    <property type="project" value="UniProtKB-KW"/>
</dbReference>
<comment type="similarity">
    <text evidence="2">Belongs to the HPPK family.</text>
</comment>
<dbReference type="GO" id="GO:0005524">
    <property type="term" value="F:ATP binding"/>
    <property type="evidence" value="ECO:0007669"/>
    <property type="project" value="UniProtKB-KW"/>
</dbReference>
<dbReference type="UniPathway" id="UPA00077">
    <property type="reaction ID" value="UER00155"/>
</dbReference>
<dbReference type="EC" id="2.7.6.3" evidence="3"/>
<evidence type="ECO:0000256" key="9">
    <source>
        <dbReference type="ARBA" id="ARBA00022909"/>
    </source>
</evidence>
<evidence type="ECO:0000256" key="11">
    <source>
        <dbReference type="ARBA" id="ARBA00029766"/>
    </source>
</evidence>
<evidence type="ECO:0000313" key="15">
    <source>
        <dbReference type="Proteomes" id="UP000004947"/>
    </source>
</evidence>
<keyword evidence="7 14" id="KW-0418">Kinase</keyword>
<keyword evidence="8" id="KW-0067">ATP-binding</keyword>
<evidence type="ECO:0000256" key="6">
    <source>
        <dbReference type="ARBA" id="ARBA00022741"/>
    </source>
</evidence>
<gene>
    <name evidence="14" type="ORF">LNTAR_03539</name>
</gene>
<dbReference type="Pfam" id="PF01288">
    <property type="entry name" value="HPPK"/>
    <property type="match status" value="1"/>
</dbReference>
<evidence type="ECO:0000256" key="3">
    <source>
        <dbReference type="ARBA" id="ARBA00013253"/>
    </source>
</evidence>
<comment type="pathway">
    <text evidence="1">Cofactor biosynthesis; tetrahydrofolate biosynthesis; 2-amino-4-hydroxy-6-hydroxymethyl-7,8-dihydropteridine diphosphate from 7,8-dihydroneopterin triphosphate: step 4/4.</text>
</comment>
<dbReference type="SUPFAM" id="SSF55083">
    <property type="entry name" value="6-hydroxymethyl-7,8-dihydropterin pyrophosphokinase, HPPK"/>
    <property type="match status" value="1"/>
</dbReference>
<evidence type="ECO:0000256" key="1">
    <source>
        <dbReference type="ARBA" id="ARBA00005051"/>
    </source>
</evidence>
<proteinExistence type="inferred from homology"/>